<reference evidence="1" key="2">
    <citation type="submission" date="2021-02" db="EMBL/GenBank/DDBJ databases">
        <title>Aspergillus chevalieri M1 genome sequence.</title>
        <authorList>
            <person name="Kadooka C."/>
            <person name="Mori K."/>
            <person name="Futagami T."/>
        </authorList>
    </citation>
    <scope>NUCLEOTIDE SEQUENCE</scope>
    <source>
        <strain evidence="1">M1</strain>
    </source>
</reference>
<dbReference type="EMBL" id="AP024417">
    <property type="protein sequence ID" value="BCR86012.1"/>
    <property type="molecule type" value="Genomic_DNA"/>
</dbReference>
<reference evidence="1" key="1">
    <citation type="submission" date="2021-01" db="EMBL/GenBank/DDBJ databases">
        <authorList>
            <consortium name="Aspergillus chevalieri M1 genome sequencing consortium"/>
            <person name="Kazuki M."/>
            <person name="Futagami T."/>
        </authorList>
    </citation>
    <scope>NUCLEOTIDE SEQUENCE</scope>
    <source>
        <strain evidence="1">M1</strain>
    </source>
</reference>
<evidence type="ECO:0000313" key="1">
    <source>
        <dbReference type="EMBL" id="BCR86012.1"/>
    </source>
</evidence>
<organism evidence="1 2">
    <name type="scientific">Aspergillus chevalieri</name>
    <name type="common">Eurotium chevalieri</name>
    <dbReference type="NCBI Taxonomy" id="182096"/>
    <lineage>
        <taxon>Eukaryota</taxon>
        <taxon>Fungi</taxon>
        <taxon>Dikarya</taxon>
        <taxon>Ascomycota</taxon>
        <taxon>Pezizomycotina</taxon>
        <taxon>Eurotiomycetes</taxon>
        <taxon>Eurotiomycetidae</taxon>
        <taxon>Eurotiales</taxon>
        <taxon>Aspergillaceae</taxon>
        <taxon>Aspergillus</taxon>
        <taxon>Aspergillus subgen. Aspergillus</taxon>
    </lineage>
</organism>
<protein>
    <submittedName>
        <fullName evidence="1">Uncharacterized protein</fullName>
    </submittedName>
</protein>
<evidence type="ECO:0000313" key="2">
    <source>
        <dbReference type="Proteomes" id="UP000637239"/>
    </source>
</evidence>
<proteinExistence type="predicted"/>
<name>A0A7R7ZMC1_ASPCH</name>
<accession>A0A7R7ZMC1</accession>
<dbReference type="KEGG" id="ache:ACHE_21470A"/>
<sequence>MSMFLTMEASAFLHQSVTFSIARMWGGAPGWGQFFLEGGPSSTNSLAHILVGAERSILLSPVVDNFKSACSLGDSAGEFLKRSITNAAGDAQLLELGRQFGVELILPIILSDARFSCKVKEFREKVMKLVTVLHV</sequence>
<gene>
    <name evidence="1" type="ORF">ACHE_21470A</name>
</gene>
<dbReference type="AlphaFoldDB" id="A0A7R7ZMC1"/>
<keyword evidence="2" id="KW-1185">Reference proteome</keyword>
<dbReference type="GeneID" id="66980371"/>
<dbReference type="RefSeq" id="XP_043134534.1">
    <property type="nucleotide sequence ID" value="XM_043275557.1"/>
</dbReference>
<dbReference type="Proteomes" id="UP000637239">
    <property type="component" value="Chromosome 2"/>
</dbReference>